<dbReference type="Pfam" id="PF13173">
    <property type="entry name" value="AAA_14"/>
    <property type="match status" value="1"/>
</dbReference>
<evidence type="ECO:0000259" key="1">
    <source>
        <dbReference type="Pfam" id="PF13173"/>
    </source>
</evidence>
<gene>
    <name evidence="3" type="ORF">HMPREF0661_00075</name>
</gene>
<feature type="domain" description="AAA" evidence="1">
    <location>
        <begin position="21"/>
        <end position="152"/>
    </location>
</feature>
<sequence length="415" mass="48603">MAMIIKRDYYLQQLISSKSNNLIKIVTGIRRSGKSFLLFNLFHNHLIETGISEDHIIEIALDDRLNKNLRDPDVILQHIHERIVDDRLYYIILDEVQMIDEFTDVLNSLLHIRNADVYVTGSNSKFLSKDVVTEFRGRGDEIHLFPLSFAELYNSIGGDKFELWKSYYTYGGLPGILELDSEKKKAAYLHSLHETVYLKDIIERNNLKNSEEFMELMRVMASCIGSPCNPSKLENTFKSVKNETLDRKTISKYLSYMEDAFLIEKSMRYDIKGRKHIGTLSKYYFQDIGLRNALLNFRQVEENHIMENVIYNELRLRGFCVDVGMVEARTAKERKQLEVDFVANMADRRYYIQSAFAMPDDDKREQECASLKRIDDSFKKIIIMRDDIKPYHDNNGFYIVGLMDFLLKPDLIEQL</sequence>
<dbReference type="EMBL" id="JRNS01000011">
    <property type="protein sequence ID" value="KGF57633.1"/>
    <property type="molecule type" value="Genomic_DNA"/>
</dbReference>
<evidence type="ECO:0000313" key="3">
    <source>
        <dbReference type="EMBL" id="KGF57633.1"/>
    </source>
</evidence>
<proteinExistence type="predicted"/>
<dbReference type="InterPro" id="IPR025420">
    <property type="entry name" value="DUF4143"/>
</dbReference>
<dbReference type="Gene3D" id="3.40.50.300">
    <property type="entry name" value="P-loop containing nucleotide triphosphate hydrolases"/>
    <property type="match status" value="1"/>
</dbReference>
<dbReference type="Proteomes" id="UP000029578">
    <property type="component" value="Unassembled WGS sequence"/>
</dbReference>
<comment type="caution">
    <text evidence="3">The sequence shown here is derived from an EMBL/GenBank/DDBJ whole genome shotgun (WGS) entry which is preliminary data.</text>
</comment>
<dbReference type="PANTHER" id="PTHR33295">
    <property type="entry name" value="ATPASE"/>
    <property type="match status" value="1"/>
</dbReference>
<dbReference type="SUPFAM" id="SSF52540">
    <property type="entry name" value="P-loop containing nucleoside triphosphate hydrolases"/>
    <property type="match status" value="1"/>
</dbReference>
<organism evidence="3 4">
    <name type="scientific">Prevotella melaninogenica DNF00666</name>
    <dbReference type="NCBI Taxonomy" id="1401073"/>
    <lineage>
        <taxon>Bacteria</taxon>
        <taxon>Pseudomonadati</taxon>
        <taxon>Bacteroidota</taxon>
        <taxon>Bacteroidia</taxon>
        <taxon>Bacteroidales</taxon>
        <taxon>Prevotellaceae</taxon>
        <taxon>Prevotella</taxon>
    </lineage>
</organism>
<name>A0A096BDW8_9BACT</name>
<dbReference type="PANTHER" id="PTHR33295:SF18">
    <property type="entry name" value="AAA+ ATPASE DOMAIN-CONTAINING PROTEIN"/>
    <property type="match status" value="1"/>
</dbReference>
<reference evidence="3 4" key="1">
    <citation type="submission" date="2014-07" db="EMBL/GenBank/DDBJ databases">
        <authorList>
            <person name="McCorrison J."/>
            <person name="Sanka R."/>
            <person name="Torralba M."/>
            <person name="Gillis M."/>
            <person name="Haft D.H."/>
            <person name="Methe B."/>
            <person name="Sutton G."/>
            <person name="Nelson K.E."/>
        </authorList>
    </citation>
    <scope>NUCLEOTIDE SEQUENCE [LARGE SCALE GENOMIC DNA]</scope>
    <source>
        <strain evidence="3 4">DNF00666</strain>
    </source>
</reference>
<dbReference type="Pfam" id="PF13635">
    <property type="entry name" value="DUF4143"/>
    <property type="match status" value="1"/>
</dbReference>
<dbReference type="InterPro" id="IPR041682">
    <property type="entry name" value="AAA_14"/>
</dbReference>
<dbReference type="RefSeq" id="WP_036861035.1">
    <property type="nucleotide sequence ID" value="NZ_JRNS01000011.1"/>
</dbReference>
<accession>A0A096BDW8</accession>
<dbReference type="AlphaFoldDB" id="A0A096BDW8"/>
<evidence type="ECO:0000259" key="2">
    <source>
        <dbReference type="Pfam" id="PF13635"/>
    </source>
</evidence>
<feature type="domain" description="DUF4143" evidence="2">
    <location>
        <begin position="199"/>
        <end position="351"/>
    </location>
</feature>
<dbReference type="InterPro" id="IPR027417">
    <property type="entry name" value="P-loop_NTPase"/>
</dbReference>
<evidence type="ECO:0000313" key="4">
    <source>
        <dbReference type="Proteomes" id="UP000029578"/>
    </source>
</evidence>
<protein>
    <submittedName>
        <fullName evidence="3">ATPase AAA</fullName>
    </submittedName>
</protein>